<dbReference type="EMBL" id="VIGC01000030">
    <property type="protein sequence ID" value="TQE93947.1"/>
    <property type="molecule type" value="Genomic_DNA"/>
</dbReference>
<reference evidence="3 4" key="1">
    <citation type="submission" date="2019-06" db="EMBL/GenBank/DDBJ databases">
        <title>Genome sequence of Litorilinea aerophila BAA-2444.</title>
        <authorList>
            <person name="Maclea K.S."/>
            <person name="Maurais E.G."/>
            <person name="Iannazzi L.C."/>
        </authorList>
    </citation>
    <scope>NUCLEOTIDE SEQUENCE [LARGE SCALE GENOMIC DNA]</scope>
    <source>
        <strain evidence="3 4">ATCC BAA-2444</strain>
    </source>
</reference>
<keyword evidence="4" id="KW-1185">Reference proteome</keyword>
<feature type="domain" description="UspA" evidence="2">
    <location>
        <begin position="1"/>
        <end position="141"/>
    </location>
</feature>
<evidence type="ECO:0000256" key="1">
    <source>
        <dbReference type="ARBA" id="ARBA00008791"/>
    </source>
</evidence>
<dbReference type="PANTHER" id="PTHR46268">
    <property type="entry name" value="STRESS RESPONSE PROTEIN NHAX"/>
    <property type="match status" value="1"/>
</dbReference>
<dbReference type="SUPFAM" id="SSF52402">
    <property type="entry name" value="Adenine nucleotide alpha hydrolases-like"/>
    <property type="match status" value="1"/>
</dbReference>
<evidence type="ECO:0000313" key="3">
    <source>
        <dbReference type="EMBL" id="TQE93947.1"/>
    </source>
</evidence>
<dbReference type="OrthoDB" id="9777884at2"/>
<dbReference type="RefSeq" id="WP_141611746.1">
    <property type="nucleotide sequence ID" value="NZ_VIGC02000030.1"/>
</dbReference>
<gene>
    <name evidence="3" type="ORF">FKZ61_19020</name>
</gene>
<dbReference type="PANTHER" id="PTHR46268:SF6">
    <property type="entry name" value="UNIVERSAL STRESS PROTEIN UP12"/>
    <property type="match status" value="1"/>
</dbReference>
<dbReference type="InterPro" id="IPR014729">
    <property type="entry name" value="Rossmann-like_a/b/a_fold"/>
</dbReference>
<dbReference type="AlphaFoldDB" id="A0A540VB01"/>
<dbReference type="CDD" id="cd00293">
    <property type="entry name" value="USP-like"/>
    <property type="match status" value="1"/>
</dbReference>
<accession>A0A540VB01</accession>
<dbReference type="InParanoid" id="A0A540VB01"/>
<dbReference type="FunCoup" id="A0A540VB01">
    <property type="interactions" value="111"/>
</dbReference>
<comment type="caution">
    <text evidence="3">The sequence shown here is derived from an EMBL/GenBank/DDBJ whole genome shotgun (WGS) entry which is preliminary data.</text>
</comment>
<sequence length="141" mass="15207">MFKTILMAVDGSPAVERLLVYTEHMARRSDAQVVVVHAYEVPEVYDWTESYAQLEAHFEQVANEVAADAVEALEKAGIHAVADVRRGPAAPAILEAARVHQADLIIMGSRALARSNVAEALLGSVSAAVLRNTYCPTLIVP</sequence>
<evidence type="ECO:0000259" key="2">
    <source>
        <dbReference type="Pfam" id="PF00582"/>
    </source>
</evidence>
<comment type="similarity">
    <text evidence="1">Belongs to the universal stress protein A family.</text>
</comment>
<dbReference type="InterPro" id="IPR006016">
    <property type="entry name" value="UspA"/>
</dbReference>
<dbReference type="InterPro" id="IPR006015">
    <property type="entry name" value="Universal_stress_UspA"/>
</dbReference>
<organism evidence="3 4">
    <name type="scientific">Litorilinea aerophila</name>
    <dbReference type="NCBI Taxonomy" id="1204385"/>
    <lineage>
        <taxon>Bacteria</taxon>
        <taxon>Bacillati</taxon>
        <taxon>Chloroflexota</taxon>
        <taxon>Caldilineae</taxon>
        <taxon>Caldilineales</taxon>
        <taxon>Caldilineaceae</taxon>
        <taxon>Litorilinea</taxon>
    </lineage>
</organism>
<name>A0A540VB01_9CHLR</name>
<protein>
    <submittedName>
        <fullName evidence="3">Universal stress protein</fullName>
    </submittedName>
</protein>
<evidence type="ECO:0000313" key="4">
    <source>
        <dbReference type="Proteomes" id="UP000317371"/>
    </source>
</evidence>
<dbReference type="Proteomes" id="UP000317371">
    <property type="component" value="Unassembled WGS sequence"/>
</dbReference>
<dbReference type="PRINTS" id="PR01438">
    <property type="entry name" value="UNVRSLSTRESS"/>
</dbReference>
<dbReference type="Pfam" id="PF00582">
    <property type="entry name" value="Usp"/>
    <property type="match status" value="1"/>
</dbReference>
<proteinExistence type="inferred from homology"/>
<dbReference type="Gene3D" id="3.40.50.620">
    <property type="entry name" value="HUPs"/>
    <property type="match status" value="1"/>
</dbReference>